<reference evidence="3" key="1">
    <citation type="submission" date="2022-10" db="EMBL/GenBank/DDBJ databases">
        <title>Tapping the CABI collections for fungal endophytes: first genome assemblies for Collariella, Neodidymelliopsis, Ascochyta clinopodiicola, Didymella pomorum, Didymosphaeria variabile, Neocosmospora piperis and Neocucurbitaria cava.</title>
        <authorList>
            <person name="Hill R."/>
        </authorList>
    </citation>
    <scope>NUCLEOTIDE SEQUENCE</scope>
    <source>
        <strain evidence="3">IMI 355082</strain>
    </source>
</reference>
<proteinExistence type="predicted"/>
<dbReference type="SUPFAM" id="SSF52540">
    <property type="entry name" value="P-loop containing nucleoside triphosphate hydrolases"/>
    <property type="match status" value="1"/>
</dbReference>
<keyword evidence="1" id="KW-0677">Repeat</keyword>
<evidence type="ECO:0000256" key="1">
    <source>
        <dbReference type="ARBA" id="ARBA00022737"/>
    </source>
</evidence>
<comment type="caution">
    <text evidence="3">The sequence shown here is derived from an EMBL/GenBank/DDBJ whole genome shotgun (WGS) entry which is preliminary data.</text>
</comment>
<dbReference type="EMBL" id="JAPEVB010000001">
    <property type="protein sequence ID" value="KAJ4397506.1"/>
    <property type="molecule type" value="Genomic_DNA"/>
</dbReference>
<dbReference type="InterPro" id="IPR056693">
    <property type="entry name" value="DUF7791"/>
</dbReference>
<name>A0A9W9D2Z8_9PEZI</name>
<protein>
    <recommendedName>
        <fullName evidence="2">NACHT domain-containing protein</fullName>
    </recommendedName>
</protein>
<evidence type="ECO:0000313" key="3">
    <source>
        <dbReference type="EMBL" id="KAJ4397506.1"/>
    </source>
</evidence>
<dbReference type="InterPro" id="IPR056884">
    <property type="entry name" value="NPHP3-like_N"/>
</dbReference>
<dbReference type="CDD" id="cd00267">
    <property type="entry name" value="ABC_ATPase"/>
    <property type="match status" value="1"/>
</dbReference>
<dbReference type="InterPro" id="IPR007111">
    <property type="entry name" value="NACHT_NTPase"/>
</dbReference>
<gene>
    <name evidence="3" type="ORF">N0V93_001736</name>
</gene>
<sequence length="966" mass="111178">MAEIAGLSLAANIFQMVEYGAQFAVTAYRIYQSGNDAMENFRSLQILSKSLEEVTQRLETASPHASASGEALASLSYECTKTVKEMLERLDTFRLPENSKSKKREALRVAFKAQWDEEKIQALERRLDSFRNQWTLQMLEVLRSDVTASSENQNKLFQQMMQEIQTYKPNQSDIARIELMLKELITTCNTAAGSTPSVSNVPPDKRTYLEKKFLRQLKYNGMDLRQETVEEAHKKTFHWIFDKPYEQIGQWDNFQEWLSSPQQQLYWITGKPGAGKSTLMKLICDAVTKADTYEPHFDLQSEDQDLTVATFFFWAAGGNGMQKSREGLFRTLIYQLLEQHPRLISSTAPNRWEALCLFGDDSTSFTEPELQRILQNCLMELKQKRILLLIDGLDEFSGRHDDLIHFFFKLLETCSMKLCVSSRPWEIFEESFNNKSHLRIHELTHHDMEAFLLSNMRTSPQFITLEKEEPLVTQRLINEVLQKAQGVFLWVKLVTRSLIEALRDGETTKKLWKLLDCLPDGSLDDLFHRILQDLEPRYLGRAAHYIGLLGVTPVPIFSQPFAIIFSFADEDDVDYSIKLPKGLLSSVAIRGQIARLRKRINSSCKGLVEVVEVKEGININRENSTIGVWNHIVQYSHRSVKDYLESSRARAVLSGMPLRGPNPHLRLCSANLACFKTWIALEKDGLWQNDPIFILASCLWHAAQVPAEDSGVMILMVEELRRTLLPLNPPWRHLHVSREVDPDLVHPDLVRDAMFRWNTAENDQPLPFMFLSITVVYSVIEYVKANISQASGFAQQDRSSISGNLVARTFRHQATVPSEMDHLLQIATAVMKPSLDMIHLLLRNGSNLHSIIWDKEYRSRSSKRNYTIWEGALARLIACFSRDYLELYQNDLWCQTVSLMVTYGAKLNKKSVKNALKWLKLYLDKECNLKWSGGTMEKVLLTDLRHLLCGRTTIEALRLRWYVRNA</sequence>
<organism evidence="3 4">
    <name type="scientific">Gnomoniopsis smithogilvyi</name>
    <dbReference type="NCBI Taxonomy" id="1191159"/>
    <lineage>
        <taxon>Eukaryota</taxon>
        <taxon>Fungi</taxon>
        <taxon>Dikarya</taxon>
        <taxon>Ascomycota</taxon>
        <taxon>Pezizomycotina</taxon>
        <taxon>Sordariomycetes</taxon>
        <taxon>Sordariomycetidae</taxon>
        <taxon>Diaporthales</taxon>
        <taxon>Gnomoniaceae</taxon>
        <taxon>Gnomoniopsis</taxon>
    </lineage>
</organism>
<accession>A0A9W9D2Z8</accession>
<dbReference type="Pfam" id="PF25053">
    <property type="entry name" value="DUF7791"/>
    <property type="match status" value="1"/>
</dbReference>
<dbReference type="PROSITE" id="PS50837">
    <property type="entry name" value="NACHT"/>
    <property type="match status" value="1"/>
</dbReference>
<dbReference type="AlphaFoldDB" id="A0A9W9D2Z8"/>
<dbReference type="Proteomes" id="UP001140453">
    <property type="component" value="Unassembled WGS sequence"/>
</dbReference>
<dbReference type="PANTHER" id="PTHR10039">
    <property type="entry name" value="AMELOGENIN"/>
    <property type="match status" value="1"/>
</dbReference>
<dbReference type="OrthoDB" id="443402at2759"/>
<keyword evidence="4" id="KW-1185">Reference proteome</keyword>
<dbReference type="PANTHER" id="PTHR10039:SF5">
    <property type="entry name" value="NACHT DOMAIN-CONTAINING PROTEIN"/>
    <property type="match status" value="1"/>
</dbReference>
<dbReference type="Gene3D" id="3.40.50.300">
    <property type="entry name" value="P-loop containing nucleotide triphosphate hydrolases"/>
    <property type="match status" value="1"/>
</dbReference>
<evidence type="ECO:0000313" key="4">
    <source>
        <dbReference type="Proteomes" id="UP001140453"/>
    </source>
</evidence>
<feature type="domain" description="NACHT" evidence="2">
    <location>
        <begin position="264"/>
        <end position="424"/>
    </location>
</feature>
<evidence type="ECO:0000259" key="2">
    <source>
        <dbReference type="PROSITE" id="PS50837"/>
    </source>
</evidence>
<dbReference type="InterPro" id="IPR027417">
    <property type="entry name" value="P-loop_NTPase"/>
</dbReference>
<dbReference type="Pfam" id="PF24883">
    <property type="entry name" value="NPHP3_N"/>
    <property type="match status" value="1"/>
</dbReference>